<dbReference type="InterPro" id="IPR043459">
    <property type="entry name" value="NFD6/NOXY2-like"/>
</dbReference>
<gene>
    <name evidence="1" type="ORF">SLEP1_g18494</name>
</gene>
<accession>A0AAV5IXK7</accession>
<organism evidence="1 2">
    <name type="scientific">Rubroshorea leprosula</name>
    <dbReference type="NCBI Taxonomy" id="152421"/>
    <lineage>
        <taxon>Eukaryota</taxon>
        <taxon>Viridiplantae</taxon>
        <taxon>Streptophyta</taxon>
        <taxon>Embryophyta</taxon>
        <taxon>Tracheophyta</taxon>
        <taxon>Spermatophyta</taxon>
        <taxon>Magnoliopsida</taxon>
        <taxon>eudicotyledons</taxon>
        <taxon>Gunneridae</taxon>
        <taxon>Pentapetalae</taxon>
        <taxon>rosids</taxon>
        <taxon>malvids</taxon>
        <taxon>Malvales</taxon>
        <taxon>Dipterocarpaceae</taxon>
        <taxon>Rubroshorea</taxon>
    </lineage>
</organism>
<dbReference type="Proteomes" id="UP001054252">
    <property type="component" value="Unassembled WGS sequence"/>
</dbReference>
<evidence type="ECO:0000313" key="2">
    <source>
        <dbReference type="Proteomes" id="UP001054252"/>
    </source>
</evidence>
<dbReference type="PANTHER" id="PTHR33156:SF73">
    <property type="entry name" value="PROTEIN NUCLEAR FUSION DEFECTIVE 6, CHLOROPLASTIC_MITOCHONDRIAL-LIKE"/>
    <property type="match status" value="1"/>
</dbReference>
<dbReference type="AlphaFoldDB" id="A0AAV5IXK7"/>
<protein>
    <submittedName>
        <fullName evidence="1">Uncharacterized protein</fullName>
    </submittedName>
</protein>
<keyword evidence="2" id="KW-1185">Reference proteome</keyword>
<reference evidence="1 2" key="1">
    <citation type="journal article" date="2021" name="Commun. Biol.">
        <title>The genome of Shorea leprosula (Dipterocarpaceae) highlights the ecological relevance of drought in aseasonal tropical rainforests.</title>
        <authorList>
            <person name="Ng K.K.S."/>
            <person name="Kobayashi M.J."/>
            <person name="Fawcett J.A."/>
            <person name="Hatakeyama M."/>
            <person name="Paape T."/>
            <person name="Ng C.H."/>
            <person name="Ang C.C."/>
            <person name="Tnah L.H."/>
            <person name="Lee C.T."/>
            <person name="Nishiyama T."/>
            <person name="Sese J."/>
            <person name="O'Brien M.J."/>
            <person name="Copetti D."/>
            <person name="Mohd Noor M.I."/>
            <person name="Ong R.C."/>
            <person name="Putra M."/>
            <person name="Sireger I.Z."/>
            <person name="Indrioko S."/>
            <person name="Kosugi Y."/>
            <person name="Izuno A."/>
            <person name="Isagi Y."/>
            <person name="Lee S.L."/>
            <person name="Shimizu K.K."/>
        </authorList>
    </citation>
    <scope>NUCLEOTIDE SEQUENCE [LARGE SCALE GENOMIC DNA]</scope>
    <source>
        <strain evidence="1">214</strain>
    </source>
</reference>
<sequence length="90" mass="9457">MASWKIASRLSSRSQPIAVKLSKTSVSLLSSASQSPARRISRIPRLPRALSSIGSMMPLHSATASARLLSSLSIEGSGWGLVPQGISMPL</sequence>
<comment type="caution">
    <text evidence="1">The sequence shown here is derived from an EMBL/GenBank/DDBJ whole genome shotgun (WGS) entry which is preliminary data.</text>
</comment>
<dbReference type="EMBL" id="BPVZ01000025">
    <property type="protein sequence ID" value="GKV06621.1"/>
    <property type="molecule type" value="Genomic_DNA"/>
</dbReference>
<evidence type="ECO:0000313" key="1">
    <source>
        <dbReference type="EMBL" id="GKV06621.1"/>
    </source>
</evidence>
<proteinExistence type="predicted"/>
<name>A0AAV5IXK7_9ROSI</name>
<dbReference type="PANTHER" id="PTHR33156">
    <property type="entry name" value="OS02G0230000 PROTEIN"/>
    <property type="match status" value="1"/>
</dbReference>